<sequence>MRWVKMIKRILVHICIICSIVLLTARVFDSYNPYMDFLGHSVWALYALCFCSLILGVSEIFRKEER</sequence>
<gene>
    <name evidence="2" type="ORF">IAD12_05965</name>
</gene>
<evidence type="ECO:0000313" key="2">
    <source>
        <dbReference type="EMBL" id="HIT99779.1"/>
    </source>
</evidence>
<evidence type="ECO:0000313" key="3">
    <source>
        <dbReference type="Proteomes" id="UP000824159"/>
    </source>
</evidence>
<accession>A0A9D1HDB6</accession>
<keyword evidence="1" id="KW-0472">Membrane</keyword>
<protein>
    <submittedName>
        <fullName evidence="2">Uncharacterized protein</fullName>
    </submittedName>
</protein>
<proteinExistence type="predicted"/>
<feature type="transmembrane region" description="Helical" evidence="1">
    <location>
        <begin position="41"/>
        <end position="61"/>
    </location>
</feature>
<reference evidence="2" key="1">
    <citation type="submission" date="2020-10" db="EMBL/GenBank/DDBJ databases">
        <authorList>
            <person name="Gilroy R."/>
        </authorList>
    </citation>
    <scope>NUCLEOTIDE SEQUENCE</scope>
    <source>
        <strain evidence="2">CHK176-22527</strain>
    </source>
</reference>
<evidence type="ECO:0000256" key="1">
    <source>
        <dbReference type="SAM" id="Phobius"/>
    </source>
</evidence>
<keyword evidence="1" id="KW-1133">Transmembrane helix</keyword>
<reference evidence="2" key="2">
    <citation type="journal article" date="2021" name="PeerJ">
        <title>Extensive microbial diversity within the chicken gut microbiome revealed by metagenomics and culture.</title>
        <authorList>
            <person name="Gilroy R."/>
            <person name="Ravi A."/>
            <person name="Getino M."/>
            <person name="Pursley I."/>
            <person name="Horton D.L."/>
            <person name="Alikhan N.F."/>
            <person name="Baker D."/>
            <person name="Gharbi K."/>
            <person name="Hall N."/>
            <person name="Watson M."/>
            <person name="Adriaenssens E.M."/>
            <person name="Foster-Nyarko E."/>
            <person name="Jarju S."/>
            <person name="Secka A."/>
            <person name="Antonio M."/>
            <person name="Oren A."/>
            <person name="Chaudhuri R.R."/>
            <person name="La Ragione R."/>
            <person name="Hildebrand F."/>
            <person name="Pallen M.J."/>
        </authorList>
    </citation>
    <scope>NUCLEOTIDE SEQUENCE</scope>
    <source>
        <strain evidence="2">CHK176-22527</strain>
    </source>
</reference>
<keyword evidence="1" id="KW-0812">Transmembrane</keyword>
<organism evidence="2 3">
    <name type="scientific">Candidatus Allocopromorpha excrementavium</name>
    <dbReference type="NCBI Taxonomy" id="2840741"/>
    <lineage>
        <taxon>Bacteria</taxon>
        <taxon>Bacillati</taxon>
        <taxon>Bacillota</taxon>
        <taxon>Clostridia</taxon>
        <taxon>Eubacteriales</taxon>
        <taxon>Eubacteriaceae</taxon>
        <taxon>Eubacteriaceae incertae sedis</taxon>
        <taxon>Candidatus Allocopromorpha</taxon>
    </lineage>
</organism>
<dbReference type="AlphaFoldDB" id="A0A9D1HDB6"/>
<dbReference type="Proteomes" id="UP000824159">
    <property type="component" value="Unassembled WGS sequence"/>
</dbReference>
<comment type="caution">
    <text evidence="2">The sequence shown here is derived from an EMBL/GenBank/DDBJ whole genome shotgun (WGS) entry which is preliminary data.</text>
</comment>
<dbReference type="EMBL" id="DVLX01000076">
    <property type="protein sequence ID" value="HIT99779.1"/>
    <property type="molecule type" value="Genomic_DNA"/>
</dbReference>
<name>A0A9D1HDB6_9FIRM</name>